<dbReference type="SUPFAM" id="SSF158235">
    <property type="entry name" value="SOCS box-like"/>
    <property type="match status" value="1"/>
</dbReference>
<dbReference type="InterPro" id="IPR036036">
    <property type="entry name" value="SOCS_box-like_dom_sf"/>
</dbReference>
<comment type="caution">
    <text evidence="2">The sequence shown here is derived from an EMBL/GenBank/DDBJ whole genome shotgun (WGS) entry which is preliminary data.</text>
</comment>
<name>A0A4Y2SKS0_ARAVE</name>
<dbReference type="CDD" id="cd03716">
    <property type="entry name" value="SOCS_ASB_like"/>
    <property type="match status" value="1"/>
</dbReference>
<accession>A0A4Y2SKS0</accession>
<dbReference type="PROSITE" id="PS50225">
    <property type="entry name" value="SOCS"/>
    <property type="match status" value="1"/>
</dbReference>
<evidence type="ECO:0000313" key="2">
    <source>
        <dbReference type="EMBL" id="GBN87755.1"/>
    </source>
</evidence>
<dbReference type="SMART" id="SM00969">
    <property type="entry name" value="SOCS_box"/>
    <property type="match status" value="1"/>
</dbReference>
<keyword evidence="3" id="KW-1185">Reference proteome</keyword>
<dbReference type="AlphaFoldDB" id="A0A4Y2SKS0"/>
<protein>
    <recommendedName>
        <fullName evidence="1">SOCS box domain-containing protein</fullName>
    </recommendedName>
</protein>
<dbReference type="Pfam" id="PF07525">
    <property type="entry name" value="SOCS_box"/>
    <property type="match status" value="1"/>
</dbReference>
<feature type="domain" description="SOCS box" evidence="1">
    <location>
        <begin position="79"/>
        <end position="132"/>
    </location>
</feature>
<sequence length="132" mass="15564">MSKTRLYRLLEILDIFDRREGVWVNHEQPPEPLDVVEALRLVWCSIPDAFVSLQEMQEAYGFALNSTEISDVHTYYEEAIRQTVSCREPRTLSQYCKITVRKILHKNNQWLPDGITQLNLPPKLQDYLNLQM</sequence>
<dbReference type="GO" id="GO:0035556">
    <property type="term" value="P:intracellular signal transduction"/>
    <property type="evidence" value="ECO:0007669"/>
    <property type="project" value="InterPro"/>
</dbReference>
<evidence type="ECO:0000313" key="3">
    <source>
        <dbReference type="Proteomes" id="UP000499080"/>
    </source>
</evidence>
<dbReference type="EMBL" id="BGPR01021949">
    <property type="protein sequence ID" value="GBN87755.1"/>
    <property type="molecule type" value="Genomic_DNA"/>
</dbReference>
<reference evidence="2 3" key="1">
    <citation type="journal article" date="2019" name="Sci. Rep.">
        <title>Orb-weaving spider Araneus ventricosus genome elucidates the spidroin gene catalogue.</title>
        <authorList>
            <person name="Kono N."/>
            <person name="Nakamura H."/>
            <person name="Ohtoshi R."/>
            <person name="Moran D.A.P."/>
            <person name="Shinohara A."/>
            <person name="Yoshida Y."/>
            <person name="Fujiwara M."/>
            <person name="Mori M."/>
            <person name="Tomita M."/>
            <person name="Arakawa K."/>
        </authorList>
    </citation>
    <scope>NUCLEOTIDE SEQUENCE [LARGE SCALE GENOMIC DNA]</scope>
</reference>
<dbReference type="Proteomes" id="UP000499080">
    <property type="component" value="Unassembled WGS sequence"/>
</dbReference>
<proteinExistence type="predicted"/>
<dbReference type="OrthoDB" id="6436268at2759"/>
<gene>
    <name evidence="2" type="ORF">AVEN_81933_1</name>
</gene>
<evidence type="ECO:0000259" key="1">
    <source>
        <dbReference type="PROSITE" id="PS50225"/>
    </source>
</evidence>
<organism evidence="2 3">
    <name type="scientific">Araneus ventricosus</name>
    <name type="common">Orbweaver spider</name>
    <name type="synonym">Epeira ventricosa</name>
    <dbReference type="NCBI Taxonomy" id="182803"/>
    <lineage>
        <taxon>Eukaryota</taxon>
        <taxon>Metazoa</taxon>
        <taxon>Ecdysozoa</taxon>
        <taxon>Arthropoda</taxon>
        <taxon>Chelicerata</taxon>
        <taxon>Arachnida</taxon>
        <taxon>Araneae</taxon>
        <taxon>Araneomorphae</taxon>
        <taxon>Entelegynae</taxon>
        <taxon>Araneoidea</taxon>
        <taxon>Araneidae</taxon>
        <taxon>Araneus</taxon>
    </lineage>
</organism>
<dbReference type="InterPro" id="IPR001496">
    <property type="entry name" value="SOCS_box"/>
</dbReference>